<dbReference type="Proteomes" id="UP000326336">
    <property type="component" value="Unassembled WGS sequence"/>
</dbReference>
<comment type="caution">
    <text evidence="1">The sequence shown here is derived from an EMBL/GenBank/DDBJ whole genome shotgun (WGS) entry which is preliminary data.</text>
</comment>
<organism evidence="1 2">
    <name type="scientific">Bifidobacterium jacchi</name>
    <dbReference type="NCBI Taxonomy" id="2490545"/>
    <lineage>
        <taxon>Bacteria</taxon>
        <taxon>Bacillati</taxon>
        <taxon>Actinomycetota</taxon>
        <taxon>Actinomycetes</taxon>
        <taxon>Bifidobacteriales</taxon>
        <taxon>Bifidobacteriaceae</taxon>
        <taxon>Bifidobacterium</taxon>
    </lineage>
</organism>
<keyword evidence="2" id="KW-1185">Reference proteome</keyword>
<reference evidence="1 2" key="1">
    <citation type="journal article" date="2019" name="Int. J. Syst. Evol. Microbiol.">
        <title>Bifidobacterium jacchi sp. nov., isolated from the faeces of a baby common marmoset (Callithrix jacchus).</title>
        <authorList>
            <person name="Modesto M."/>
            <person name="Watanabe K."/>
            <person name="Arita M."/>
            <person name="Satti M."/>
            <person name="Oki K."/>
            <person name="Sciavilla P."/>
            <person name="Patavino C."/>
            <person name="Camma C."/>
            <person name="Michelini S."/>
            <person name="Sgorbati B."/>
            <person name="Mattarelli P."/>
        </authorList>
    </citation>
    <scope>NUCLEOTIDE SEQUENCE [LARGE SCALE GENOMIC DNA]</scope>
    <source>
        <strain evidence="1 2">MRM 9.3</strain>
    </source>
</reference>
<gene>
    <name evidence="1" type="ORF">EHS19_10585</name>
</gene>
<evidence type="ECO:0000313" key="2">
    <source>
        <dbReference type="Proteomes" id="UP000326336"/>
    </source>
</evidence>
<sequence>MKDAEGHKQLRPNIQYELEGKGKEGMGEYKFKYETDGKGRICKVHADYLTLKSTYGESGRAGTPADPSDKEFILVNDERDKDALKEKGWTGNQIKGLFGCLCGLVSGGVPTGY</sequence>
<dbReference type="AlphaFoldDB" id="A0A5N5RBM9"/>
<dbReference type="EMBL" id="RQSP01000113">
    <property type="protein sequence ID" value="KAB5602267.1"/>
    <property type="molecule type" value="Genomic_DNA"/>
</dbReference>
<dbReference type="RefSeq" id="WP_151917703.1">
    <property type="nucleotide sequence ID" value="NZ_RQSP01000113.1"/>
</dbReference>
<name>A0A5N5RBM9_9BIFI</name>
<evidence type="ECO:0000313" key="1">
    <source>
        <dbReference type="EMBL" id="KAB5602267.1"/>
    </source>
</evidence>
<accession>A0A5N5RBM9</accession>
<feature type="non-terminal residue" evidence="1">
    <location>
        <position position="113"/>
    </location>
</feature>
<protein>
    <submittedName>
        <fullName evidence="1">Uncharacterized protein</fullName>
    </submittedName>
</protein>
<proteinExistence type="predicted"/>